<name>A0ABV8QH38_9GAMM</name>
<dbReference type="PANTHER" id="PTHR42798:SF7">
    <property type="entry name" value="ALPHA-D-RIBOSE 1-METHYLPHOSPHONATE 5-TRIPHOSPHATE SYNTHASE SUBUNIT PHNL"/>
    <property type="match status" value="1"/>
</dbReference>
<reference evidence="6" key="1">
    <citation type="journal article" date="2019" name="Int. J. Syst. Evol. Microbiol.">
        <title>The Global Catalogue of Microorganisms (GCM) 10K type strain sequencing project: providing services to taxonomists for standard genome sequencing and annotation.</title>
        <authorList>
            <consortium name="The Broad Institute Genomics Platform"/>
            <consortium name="The Broad Institute Genome Sequencing Center for Infectious Disease"/>
            <person name="Wu L."/>
            <person name="Ma J."/>
        </authorList>
    </citation>
    <scope>NUCLEOTIDE SEQUENCE [LARGE SCALE GENOMIC DNA]</scope>
    <source>
        <strain evidence="6">CECT 7297</strain>
    </source>
</reference>
<dbReference type="GO" id="GO:0016829">
    <property type="term" value="F:lyase activity"/>
    <property type="evidence" value="ECO:0007669"/>
    <property type="project" value="UniProtKB-KW"/>
</dbReference>
<keyword evidence="3" id="KW-0067">ATP-binding</keyword>
<evidence type="ECO:0000256" key="1">
    <source>
        <dbReference type="ARBA" id="ARBA00005417"/>
    </source>
</evidence>
<dbReference type="InterPro" id="IPR012701">
    <property type="entry name" value="CP_lyase_PhnL"/>
</dbReference>
<keyword evidence="5" id="KW-0456">Lyase</keyword>
<dbReference type="InterPro" id="IPR027417">
    <property type="entry name" value="P-loop_NTPase"/>
</dbReference>
<dbReference type="EMBL" id="JBHSDI010000013">
    <property type="protein sequence ID" value="MFC4259486.1"/>
    <property type="molecule type" value="Genomic_DNA"/>
</dbReference>
<dbReference type="PANTHER" id="PTHR42798">
    <property type="entry name" value="LIPOPROTEIN-RELEASING SYSTEM ATP-BINDING PROTEIN LOLD"/>
    <property type="match status" value="1"/>
</dbReference>
<dbReference type="PROSITE" id="PS50893">
    <property type="entry name" value="ABC_TRANSPORTER_2"/>
    <property type="match status" value="1"/>
</dbReference>
<organism evidence="5 6">
    <name type="scientific">Marinobacter lacisalsi</name>
    <dbReference type="NCBI Taxonomy" id="475979"/>
    <lineage>
        <taxon>Bacteria</taxon>
        <taxon>Pseudomonadati</taxon>
        <taxon>Pseudomonadota</taxon>
        <taxon>Gammaproteobacteria</taxon>
        <taxon>Pseudomonadales</taxon>
        <taxon>Marinobacteraceae</taxon>
        <taxon>Marinobacter</taxon>
    </lineage>
</organism>
<comment type="similarity">
    <text evidence="1">Belongs to the ABC transporter superfamily.</text>
</comment>
<dbReference type="Proteomes" id="UP001595798">
    <property type="component" value="Unassembled WGS sequence"/>
</dbReference>
<gene>
    <name evidence="5" type="primary">phnL</name>
    <name evidence="5" type="ORF">ACFOZ5_10650</name>
</gene>
<evidence type="ECO:0000313" key="5">
    <source>
        <dbReference type="EMBL" id="MFC4259486.1"/>
    </source>
</evidence>
<comment type="caution">
    <text evidence="5">The sequence shown here is derived from an EMBL/GenBank/DDBJ whole genome shotgun (WGS) entry which is preliminary data.</text>
</comment>
<dbReference type="InterPro" id="IPR017871">
    <property type="entry name" value="ABC_transporter-like_CS"/>
</dbReference>
<dbReference type="Pfam" id="PF00005">
    <property type="entry name" value="ABC_tran"/>
    <property type="match status" value="1"/>
</dbReference>
<protein>
    <submittedName>
        <fullName evidence="5">Phosphonate C-P lyase system protein PhnL</fullName>
    </submittedName>
</protein>
<dbReference type="PROSITE" id="PS00211">
    <property type="entry name" value="ABC_TRANSPORTER_1"/>
    <property type="match status" value="1"/>
</dbReference>
<evidence type="ECO:0000256" key="2">
    <source>
        <dbReference type="ARBA" id="ARBA00022741"/>
    </source>
</evidence>
<keyword evidence="6" id="KW-1185">Reference proteome</keyword>
<dbReference type="Gene3D" id="3.40.50.300">
    <property type="entry name" value="P-loop containing nucleotide triphosphate hydrolases"/>
    <property type="match status" value="1"/>
</dbReference>
<dbReference type="InterPro" id="IPR003593">
    <property type="entry name" value="AAA+_ATPase"/>
</dbReference>
<dbReference type="SMART" id="SM00382">
    <property type="entry name" value="AAA"/>
    <property type="match status" value="1"/>
</dbReference>
<evidence type="ECO:0000313" key="6">
    <source>
        <dbReference type="Proteomes" id="UP001595798"/>
    </source>
</evidence>
<keyword evidence="2" id="KW-0547">Nucleotide-binding</keyword>
<dbReference type="InterPro" id="IPR003439">
    <property type="entry name" value="ABC_transporter-like_ATP-bd"/>
</dbReference>
<dbReference type="NCBIfam" id="TIGR02324">
    <property type="entry name" value="CP_lyasePhnL"/>
    <property type="match status" value="1"/>
</dbReference>
<accession>A0ABV8QH38</accession>
<dbReference type="SUPFAM" id="SSF52540">
    <property type="entry name" value="P-loop containing nucleoside triphosphate hydrolases"/>
    <property type="match status" value="1"/>
</dbReference>
<evidence type="ECO:0000259" key="4">
    <source>
        <dbReference type="PROSITE" id="PS50893"/>
    </source>
</evidence>
<dbReference type="RefSeq" id="WP_379887060.1">
    <property type="nucleotide sequence ID" value="NZ_JBHSDI010000013.1"/>
</dbReference>
<proteinExistence type="inferred from homology"/>
<sequence>MTVMIQVENLNKRFTLHNQGGVSYPVLNNVSFEVNAGECVVLDGRSGSGKSTLLRSLYANYKPQSGHIRMRHQGALIDLTTASAREVLAIRRQTLGYVSQFLRVIPRVSALEVVMEPLRNLGVDRDTCRQRAASLLQQLNVPETLWHLPPSTFSGGEQQRVNIARGFVVDYPVLLLDEPTASLDAQNRDVVITLIHQARQRGAAIVGIFHDADVRDHLADRTIPVGNSNREYAA</sequence>
<feature type="domain" description="ABC transporter" evidence="4">
    <location>
        <begin position="5"/>
        <end position="233"/>
    </location>
</feature>
<evidence type="ECO:0000256" key="3">
    <source>
        <dbReference type="ARBA" id="ARBA00022840"/>
    </source>
</evidence>